<dbReference type="eggNOG" id="COG1196">
    <property type="taxonomic scope" value="Bacteria"/>
</dbReference>
<accession>E4RP83</accession>
<dbReference type="PROSITE" id="PS51272">
    <property type="entry name" value="SLH"/>
    <property type="match status" value="1"/>
</dbReference>
<protein>
    <submittedName>
        <fullName evidence="4">S-layer domain-containing protein</fullName>
    </submittedName>
</protein>
<evidence type="ECO:0000313" key="5">
    <source>
        <dbReference type="Proteomes" id="UP000007434"/>
    </source>
</evidence>
<reference evidence="4 5" key="1">
    <citation type="submission" date="2010-11" db="EMBL/GenBank/DDBJ databases">
        <title>Complete sequence of Halanaerobium sp. sapolanicus.</title>
        <authorList>
            <consortium name="US DOE Joint Genome Institute"/>
            <person name="Lucas S."/>
            <person name="Copeland A."/>
            <person name="Lapidus A."/>
            <person name="Cheng J.-F."/>
            <person name="Bruce D."/>
            <person name="Goodwin L."/>
            <person name="Pitluck S."/>
            <person name="Davenport K."/>
            <person name="Detter J.C."/>
            <person name="Han C."/>
            <person name="Tapia R."/>
            <person name="Land M."/>
            <person name="Hauser L."/>
            <person name="Jeffries C."/>
            <person name="Kyrpides N."/>
            <person name="Ivanova N."/>
            <person name="Mikhailova N."/>
            <person name="Begemann M.B."/>
            <person name="Mormile M.R."/>
            <person name="Wall J.D."/>
            <person name="Elias D.A."/>
            <person name="Woyke T."/>
        </authorList>
    </citation>
    <scope>NUCLEOTIDE SEQUENCE [LARGE SCALE GENOMIC DNA]</scope>
    <source>
        <strain evidence="5">sapolanicus</strain>
    </source>
</reference>
<organism evidence="4 5">
    <name type="scientific">Halanaerobium hydrogeniformans</name>
    <name type="common">Halanaerobium sp. (strain sapolanicus)</name>
    <dbReference type="NCBI Taxonomy" id="656519"/>
    <lineage>
        <taxon>Bacteria</taxon>
        <taxon>Bacillati</taxon>
        <taxon>Bacillota</taxon>
        <taxon>Clostridia</taxon>
        <taxon>Halanaerobiales</taxon>
        <taxon>Halanaerobiaceae</taxon>
        <taxon>Halanaerobium</taxon>
    </lineage>
</organism>
<dbReference type="AlphaFoldDB" id="E4RP83"/>
<sequence length="620" mass="68130">MKKLIITIALILVVALAVPAFASFSDVPANHWAYDAINSLVAAGVIEGYPDGEYKGQQSMTRYEMAVMVSRALDNIIAEQEAMAEGLTEGQAADVTAIVESLMARNMADSLTEQQASEVADIVEALTFELRAELRVLGADLDALFEDVEVLAAKVDAMDVPEDNIEFAVTVKTIFEVADYGDNVGAAMRLWADGDALDLDLPTWDPAASLEDALDATNNDLSEESIANALGITPEEVNLDWEDADDLPSEKRFWQEIGFDVYGNVGDANFHLEMDTLVNVFTAEKSAFGYTENDDNNFVMDTALLTVEYADTTIKLGDLLDYGIARYFVDEEDLQGLVVHKDYLDIDWIFLVAGYGDDSEIDLYGVTAAKDMDFGTVTGRAYQARLADDQLNVLGLAVSDIALTDTVVLGGEVAFTDSTDAPFNNDSDFLFAVDGKFMASDDLTVTAMFEMVGEDFSFWQDDLETDQEYYKVEVGAVFALDANNSISGSYKFVDADVQPEDEMTAKVRLDNLYGDFNNYASIEYVMNDGFTADRDVRVIELGTEYAWDEVTTLGAAWVNKNDETDGTNNINYNYLKGHMNRELSENTVWNVEGKWIKGDVGSEEVTGESSALTTSLTVKF</sequence>
<dbReference type="HOGENOM" id="CLU_418434_0_0_9"/>
<keyword evidence="5" id="KW-1185">Reference proteome</keyword>
<keyword evidence="1" id="KW-0677">Repeat</keyword>
<dbReference type="OrthoDB" id="2112962at2"/>
<dbReference type="InterPro" id="IPR051465">
    <property type="entry name" value="Cell_Envelope_Struct_Comp"/>
</dbReference>
<evidence type="ECO:0000256" key="1">
    <source>
        <dbReference type="ARBA" id="ARBA00022737"/>
    </source>
</evidence>
<dbReference type="Proteomes" id="UP000007434">
    <property type="component" value="Chromosome"/>
</dbReference>
<dbReference type="RefSeq" id="WP_013405014.1">
    <property type="nucleotide sequence ID" value="NC_014654.1"/>
</dbReference>
<dbReference type="STRING" id="656519.Halsa_0434"/>
<dbReference type="Pfam" id="PF00395">
    <property type="entry name" value="SLH"/>
    <property type="match status" value="1"/>
</dbReference>
<gene>
    <name evidence="4" type="ordered locus">Halsa_0434</name>
</gene>
<feature type="signal peptide" evidence="2">
    <location>
        <begin position="1"/>
        <end position="22"/>
    </location>
</feature>
<name>E4RP83_HALHG</name>
<feature type="domain" description="SLH" evidence="3">
    <location>
        <begin position="20"/>
        <end position="83"/>
    </location>
</feature>
<evidence type="ECO:0000256" key="2">
    <source>
        <dbReference type="SAM" id="SignalP"/>
    </source>
</evidence>
<feature type="chain" id="PRO_5003187969" evidence="2">
    <location>
        <begin position="23"/>
        <end position="620"/>
    </location>
</feature>
<dbReference type="InterPro" id="IPR001119">
    <property type="entry name" value="SLH_dom"/>
</dbReference>
<evidence type="ECO:0000259" key="3">
    <source>
        <dbReference type="PROSITE" id="PS51272"/>
    </source>
</evidence>
<dbReference type="KEGG" id="has:Halsa_0434"/>
<dbReference type="PANTHER" id="PTHR43308">
    <property type="entry name" value="OUTER MEMBRANE PROTEIN ALPHA-RELATED"/>
    <property type="match status" value="1"/>
</dbReference>
<proteinExistence type="predicted"/>
<keyword evidence="2" id="KW-0732">Signal</keyword>
<dbReference type="EMBL" id="CP002304">
    <property type="protein sequence ID" value="ADQ13908.1"/>
    <property type="molecule type" value="Genomic_DNA"/>
</dbReference>
<evidence type="ECO:0000313" key="4">
    <source>
        <dbReference type="EMBL" id="ADQ13908.1"/>
    </source>
</evidence>
<reference evidence="4 5" key="2">
    <citation type="journal article" date="2011" name="J. Bacteriol.">
        <title>Complete Genome Sequence of the Haloalkaliphilic, Hydrogen Producing Halanaerobium hydrogenoformans.</title>
        <authorList>
            <person name="Brown S.D."/>
            <person name="Begemann M.B."/>
            <person name="Mormile M.R."/>
            <person name="Wall J.D."/>
            <person name="Han C.S."/>
            <person name="Goodwin L.A."/>
            <person name="Pitluck S."/>
            <person name="Land M.L."/>
            <person name="Hauser L.J."/>
            <person name="Elias D.A."/>
        </authorList>
    </citation>
    <scope>NUCLEOTIDE SEQUENCE [LARGE SCALE GENOMIC DNA]</scope>
    <source>
        <strain evidence="5">sapolanicus</strain>
    </source>
</reference>